<evidence type="ECO:0000256" key="1">
    <source>
        <dbReference type="SAM" id="MobiDB-lite"/>
    </source>
</evidence>
<sequence length="98" mass="10937">MNGVNETSEVARSRNAVSRTVFRRRPAGAFEVFTVAVLLSRCVASRRRILKLFDSDSDDRDSDHKNSRDDDRNNNSNTGDPARTFLSEVTVFGVGENS</sequence>
<comment type="caution">
    <text evidence="2">The sequence shown here is derived from an EMBL/GenBank/DDBJ whole genome shotgun (WGS) entry which is preliminary data.</text>
</comment>
<dbReference type="AlphaFoldDB" id="A0ABD5WQT6"/>
<accession>A0ABD5WQT6</accession>
<gene>
    <name evidence="2" type="ORF">ACFQJ6_20600</name>
</gene>
<dbReference type="EMBL" id="JBHSZH010000005">
    <property type="protein sequence ID" value="MFC7082130.1"/>
    <property type="molecule type" value="Genomic_DNA"/>
</dbReference>
<name>A0ABD5WQT6_9EURY</name>
<keyword evidence="3" id="KW-1185">Reference proteome</keyword>
<dbReference type="Proteomes" id="UP001596407">
    <property type="component" value="Unassembled WGS sequence"/>
</dbReference>
<feature type="compositionally biased region" description="Basic and acidic residues" evidence="1">
    <location>
        <begin position="61"/>
        <end position="73"/>
    </location>
</feature>
<organism evidence="2 3">
    <name type="scientific">Halorussus caseinilyticus</name>
    <dbReference type="NCBI Taxonomy" id="3034025"/>
    <lineage>
        <taxon>Archaea</taxon>
        <taxon>Methanobacteriati</taxon>
        <taxon>Methanobacteriota</taxon>
        <taxon>Stenosarchaea group</taxon>
        <taxon>Halobacteria</taxon>
        <taxon>Halobacteriales</taxon>
        <taxon>Haladaptataceae</taxon>
        <taxon>Halorussus</taxon>
    </lineage>
</organism>
<evidence type="ECO:0000313" key="3">
    <source>
        <dbReference type="Proteomes" id="UP001596407"/>
    </source>
</evidence>
<evidence type="ECO:0000313" key="2">
    <source>
        <dbReference type="EMBL" id="MFC7082130.1"/>
    </source>
</evidence>
<dbReference type="RefSeq" id="WP_382210266.1">
    <property type="nucleotide sequence ID" value="NZ_JBHSZH010000005.1"/>
</dbReference>
<feature type="region of interest" description="Disordered" evidence="1">
    <location>
        <begin position="55"/>
        <end position="83"/>
    </location>
</feature>
<reference evidence="2 3" key="1">
    <citation type="journal article" date="2019" name="Int. J. Syst. Evol. Microbiol.">
        <title>The Global Catalogue of Microorganisms (GCM) 10K type strain sequencing project: providing services to taxonomists for standard genome sequencing and annotation.</title>
        <authorList>
            <consortium name="The Broad Institute Genomics Platform"/>
            <consortium name="The Broad Institute Genome Sequencing Center for Infectious Disease"/>
            <person name="Wu L."/>
            <person name="Ma J."/>
        </authorList>
    </citation>
    <scope>NUCLEOTIDE SEQUENCE [LARGE SCALE GENOMIC DNA]</scope>
    <source>
        <strain evidence="2 3">DT72</strain>
    </source>
</reference>
<protein>
    <submittedName>
        <fullName evidence="2">Uncharacterized protein</fullName>
    </submittedName>
</protein>
<proteinExistence type="predicted"/>